<keyword evidence="2 3" id="KW-0378">Hydrolase</keyword>
<dbReference type="CDD" id="cd04677">
    <property type="entry name" value="NUDIX_Hydrolase"/>
    <property type="match status" value="1"/>
</dbReference>
<dbReference type="GO" id="GO:0016787">
    <property type="term" value="F:hydrolase activity"/>
    <property type="evidence" value="ECO:0007669"/>
    <property type="project" value="UniProtKB-KW"/>
</dbReference>
<dbReference type="PRINTS" id="PR00502">
    <property type="entry name" value="NUDIXFAMILY"/>
</dbReference>
<evidence type="ECO:0000313" key="6">
    <source>
        <dbReference type="Proteomes" id="UP000002020"/>
    </source>
</evidence>
<comment type="similarity">
    <text evidence="3">Belongs to the Nudix hydrolase family.</text>
</comment>
<dbReference type="EMBL" id="CU469464">
    <property type="protein sequence ID" value="CAP18295.1"/>
    <property type="molecule type" value="Genomic_DNA"/>
</dbReference>
<proteinExistence type="inferred from homology"/>
<dbReference type="AlphaFoldDB" id="B3R0D1"/>
<dbReference type="InterPro" id="IPR020084">
    <property type="entry name" value="NUDIX_hydrolase_CS"/>
</dbReference>
<dbReference type="STRING" id="37692.ATP_00108"/>
<organism evidence="6">
    <name type="scientific">Phytoplasma mali (strain AT)</name>
    <dbReference type="NCBI Taxonomy" id="482235"/>
    <lineage>
        <taxon>Bacteria</taxon>
        <taxon>Bacillati</taxon>
        <taxon>Mycoplasmatota</taxon>
        <taxon>Mollicutes</taxon>
        <taxon>Acholeplasmatales</taxon>
        <taxon>Acholeplasmataceae</taxon>
        <taxon>Candidatus Phytoplasma</taxon>
        <taxon>16SrX (Apple proliferation group)</taxon>
    </lineage>
</organism>
<dbReference type="InterPro" id="IPR000086">
    <property type="entry name" value="NUDIX_hydrolase_dom"/>
</dbReference>
<dbReference type="Pfam" id="PF00293">
    <property type="entry name" value="NUDIX"/>
    <property type="match status" value="1"/>
</dbReference>
<dbReference type="eggNOG" id="COG1051">
    <property type="taxonomic scope" value="Bacteria"/>
</dbReference>
<dbReference type="SUPFAM" id="SSF55811">
    <property type="entry name" value="Nudix"/>
    <property type="match status" value="1"/>
</dbReference>
<evidence type="ECO:0000256" key="3">
    <source>
        <dbReference type="RuleBase" id="RU003476"/>
    </source>
</evidence>
<evidence type="ECO:0000256" key="1">
    <source>
        <dbReference type="ARBA" id="ARBA00001946"/>
    </source>
</evidence>
<comment type="cofactor">
    <cofactor evidence="1">
        <name>Mg(2+)</name>
        <dbReference type="ChEBI" id="CHEBI:18420"/>
    </cofactor>
</comment>
<reference evidence="5 6" key="1">
    <citation type="journal article" date="2008" name="BMC Genomics">
        <title>The linear chromosome of the plant-pathogenic mycoplasma 'Candidatus Phytoplasma mali'.</title>
        <authorList>
            <person name="Kube M."/>
            <person name="Schneider B."/>
            <person name="Kuhl H."/>
            <person name="Dandekar T."/>
            <person name="Heitmann K."/>
            <person name="Migdoll A.M."/>
            <person name="Reinhardt R."/>
            <person name="Seemueller E."/>
        </authorList>
    </citation>
    <scope>NUCLEOTIDE SEQUENCE [LARGE SCALE GENOMIC DNA]</scope>
    <source>
        <strain evidence="5 6">AT</strain>
    </source>
</reference>
<dbReference type="PROSITE" id="PS00893">
    <property type="entry name" value="NUDIX_BOX"/>
    <property type="match status" value="1"/>
</dbReference>
<feature type="domain" description="Nudix hydrolase" evidence="4">
    <location>
        <begin position="17"/>
        <end position="148"/>
    </location>
</feature>
<dbReference type="Gene3D" id="3.90.79.10">
    <property type="entry name" value="Nucleoside Triphosphate Pyrophosphohydrolase"/>
    <property type="match status" value="1"/>
</dbReference>
<dbReference type="PANTHER" id="PTHR43046:SF2">
    <property type="entry name" value="8-OXO-DGTP DIPHOSPHATASE-RELATED"/>
    <property type="match status" value="1"/>
</dbReference>
<evidence type="ECO:0000313" key="5">
    <source>
        <dbReference type="EMBL" id="CAP18295.1"/>
    </source>
</evidence>
<dbReference type="PROSITE" id="PS51462">
    <property type="entry name" value="NUDIX"/>
    <property type="match status" value="1"/>
</dbReference>
<sequence length="156" mass="18172">MCCYIKKIRKKIGKDPLFSPGASIIVYEKNKYLLQLRKDFNIWGLHGGSMELGETGQEVAIRELKEETGLDTLKIHIFKTYSGKEFKIIYPNGDIVYPIVMAFIVTKTQGQITKLNKEVLELKWFHEKDLPIENMMTIDKIFLKDFLKDKNKILNN</sequence>
<dbReference type="Proteomes" id="UP000002020">
    <property type="component" value="Chromosome"/>
</dbReference>
<protein>
    <submittedName>
        <fullName evidence="5">NTP pyrophosphohydrolases including oxidative damage repair enzymes</fullName>
    </submittedName>
</protein>
<dbReference type="PANTHER" id="PTHR43046">
    <property type="entry name" value="GDP-MANNOSE MANNOSYL HYDROLASE"/>
    <property type="match status" value="1"/>
</dbReference>
<accession>B3R0D1</accession>
<keyword evidence="6" id="KW-1185">Reference proteome</keyword>
<evidence type="ECO:0000256" key="2">
    <source>
        <dbReference type="ARBA" id="ARBA00022801"/>
    </source>
</evidence>
<gene>
    <name evidence="5" type="primary">mutT</name>
    <name evidence="5" type="ordered locus">ATP_00108</name>
</gene>
<dbReference type="InterPro" id="IPR020476">
    <property type="entry name" value="Nudix_hydrolase"/>
</dbReference>
<evidence type="ECO:0000259" key="4">
    <source>
        <dbReference type="PROSITE" id="PS51462"/>
    </source>
</evidence>
<dbReference type="HOGENOM" id="CLU_037162_7_0_14"/>
<dbReference type="InterPro" id="IPR015797">
    <property type="entry name" value="NUDIX_hydrolase-like_dom_sf"/>
</dbReference>
<dbReference type="KEGG" id="pml:ATP_00108"/>
<name>B3R0D1_PHYMT</name>